<comment type="caution">
    <text evidence="1">The sequence shown here is derived from an EMBL/GenBank/DDBJ whole genome shotgun (WGS) entry which is preliminary data.</text>
</comment>
<reference evidence="1 2" key="1">
    <citation type="journal article" date="2018" name="PLoS Genet.">
        <title>Population sequencing reveals clonal diversity and ancestral inbreeding in the grapevine cultivar Chardonnay.</title>
        <authorList>
            <person name="Roach M.J."/>
            <person name="Johnson D.L."/>
            <person name="Bohlmann J."/>
            <person name="van Vuuren H.J."/>
            <person name="Jones S.J."/>
            <person name="Pretorius I.S."/>
            <person name="Schmidt S.A."/>
            <person name="Borneman A.R."/>
        </authorList>
    </citation>
    <scope>NUCLEOTIDE SEQUENCE [LARGE SCALE GENOMIC DNA]</scope>
    <source>
        <strain evidence="2">cv. Chardonnay</strain>
        <tissue evidence="1">Leaf</tissue>
    </source>
</reference>
<gene>
    <name evidence="1" type="ORF">CK203_113271</name>
</gene>
<dbReference type="AlphaFoldDB" id="A0A438ELK4"/>
<name>A0A438ELK4_VITVI</name>
<organism evidence="1 2">
    <name type="scientific">Vitis vinifera</name>
    <name type="common">Grape</name>
    <dbReference type="NCBI Taxonomy" id="29760"/>
    <lineage>
        <taxon>Eukaryota</taxon>
        <taxon>Viridiplantae</taxon>
        <taxon>Streptophyta</taxon>
        <taxon>Embryophyta</taxon>
        <taxon>Tracheophyta</taxon>
        <taxon>Spermatophyta</taxon>
        <taxon>Magnoliopsida</taxon>
        <taxon>eudicotyledons</taxon>
        <taxon>Gunneridae</taxon>
        <taxon>Pentapetalae</taxon>
        <taxon>rosids</taxon>
        <taxon>Vitales</taxon>
        <taxon>Vitaceae</taxon>
        <taxon>Viteae</taxon>
        <taxon>Vitis</taxon>
    </lineage>
</organism>
<evidence type="ECO:0000313" key="2">
    <source>
        <dbReference type="Proteomes" id="UP000288805"/>
    </source>
</evidence>
<proteinExistence type="predicted"/>
<dbReference type="EMBL" id="QGNW01001251">
    <property type="protein sequence ID" value="RVW48508.1"/>
    <property type="molecule type" value="Genomic_DNA"/>
</dbReference>
<protein>
    <submittedName>
        <fullName evidence="1">Uncharacterized protein</fullName>
    </submittedName>
</protein>
<accession>A0A438ELK4</accession>
<evidence type="ECO:0000313" key="1">
    <source>
        <dbReference type="EMBL" id="RVW48508.1"/>
    </source>
</evidence>
<dbReference type="Proteomes" id="UP000288805">
    <property type="component" value="Unassembled WGS sequence"/>
</dbReference>
<sequence>MVEKALLFTKNSHLEVEAYSNANEQALYGRSTSSVVPKIPASLCYGCAQECHSGRDVGLEFRPKAARIFKVFRDFNDWELDMVGNLLLALRGHRITMEEDSVFWKEERNGQFSVKKAYSLLVSPIAAVFPKVMFGWIEF</sequence>